<reference evidence="6" key="1">
    <citation type="submission" date="2023-04" db="EMBL/GenBank/DDBJ databases">
        <title>Ambrosiozyma monospora NBRC 1965.</title>
        <authorList>
            <person name="Ichikawa N."/>
            <person name="Sato H."/>
            <person name="Tonouchi N."/>
        </authorList>
    </citation>
    <scope>NUCLEOTIDE SEQUENCE</scope>
    <source>
        <strain evidence="6">NBRC 1965</strain>
    </source>
</reference>
<protein>
    <submittedName>
        <fullName evidence="6">Unnamed protein product</fullName>
    </submittedName>
</protein>
<comment type="similarity">
    <text evidence="2">Belongs to the CYSTM1 family.</text>
</comment>
<evidence type="ECO:0000313" key="7">
    <source>
        <dbReference type="Proteomes" id="UP001165063"/>
    </source>
</evidence>
<proteinExistence type="inferred from homology"/>
<dbReference type="InterPro" id="IPR028144">
    <property type="entry name" value="CYSTM_dom"/>
</dbReference>
<name>A0A9W6Z7N7_AMBMO</name>
<evidence type="ECO:0000256" key="1">
    <source>
        <dbReference type="ARBA" id="ARBA00004370"/>
    </source>
</evidence>
<organism evidence="6 7">
    <name type="scientific">Ambrosiozyma monospora</name>
    <name type="common">Yeast</name>
    <name type="synonym">Endomycopsis monosporus</name>
    <dbReference type="NCBI Taxonomy" id="43982"/>
    <lineage>
        <taxon>Eukaryota</taxon>
        <taxon>Fungi</taxon>
        <taxon>Dikarya</taxon>
        <taxon>Ascomycota</taxon>
        <taxon>Saccharomycotina</taxon>
        <taxon>Pichiomycetes</taxon>
        <taxon>Pichiales</taxon>
        <taxon>Pichiaceae</taxon>
        <taxon>Ambrosiozyma</taxon>
    </lineage>
</organism>
<feature type="region of interest" description="Disordered" evidence="4">
    <location>
        <begin position="1"/>
        <end position="70"/>
    </location>
</feature>
<dbReference type="GO" id="GO:0016020">
    <property type="term" value="C:membrane"/>
    <property type="evidence" value="ECO:0007669"/>
    <property type="project" value="UniProtKB-SubCell"/>
</dbReference>
<evidence type="ECO:0000259" key="5">
    <source>
        <dbReference type="Pfam" id="PF12734"/>
    </source>
</evidence>
<evidence type="ECO:0000256" key="2">
    <source>
        <dbReference type="ARBA" id="ARBA00009444"/>
    </source>
</evidence>
<gene>
    <name evidence="6" type="ORF">Amon01_000817500</name>
</gene>
<keyword evidence="3" id="KW-0472">Membrane</keyword>
<dbReference type="Proteomes" id="UP001165063">
    <property type="component" value="Unassembled WGS sequence"/>
</dbReference>
<feature type="compositionally biased region" description="Polar residues" evidence="4">
    <location>
        <begin position="19"/>
        <end position="33"/>
    </location>
</feature>
<dbReference type="EMBL" id="BSXU01006907">
    <property type="protein sequence ID" value="GMG56106.1"/>
    <property type="molecule type" value="Genomic_DNA"/>
</dbReference>
<feature type="compositionally biased region" description="Low complexity" evidence="4">
    <location>
        <begin position="34"/>
        <end position="70"/>
    </location>
</feature>
<feature type="domain" description="Cysteine-rich transmembrane" evidence="5">
    <location>
        <begin position="78"/>
        <end position="111"/>
    </location>
</feature>
<evidence type="ECO:0000256" key="3">
    <source>
        <dbReference type="ARBA" id="ARBA00023136"/>
    </source>
</evidence>
<sequence>MSYQPPNGPPVDNKGSAANYYNSAPSYDQTRGAPQQQYYQQQPPPQGYGQQPQQQYYQQQQQPYYQQQQQPYYQQQQPVYVQQQKPQSNNNDCYMACMATLCVCCTLDALF</sequence>
<evidence type="ECO:0000313" key="6">
    <source>
        <dbReference type="EMBL" id="GMG56106.1"/>
    </source>
</evidence>
<accession>A0A9W6Z7N7</accession>
<dbReference type="AlphaFoldDB" id="A0A9W6Z7N7"/>
<dbReference type="Pfam" id="PF12734">
    <property type="entry name" value="CYSTM"/>
    <property type="match status" value="1"/>
</dbReference>
<comment type="subcellular location">
    <subcellularLocation>
        <location evidence="1">Membrane</location>
    </subcellularLocation>
</comment>
<keyword evidence="7" id="KW-1185">Reference proteome</keyword>
<evidence type="ECO:0000256" key="4">
    <source>
        <dbReference type="SAM" id="MobiDB-lite"/>
    </source>
</evidence>
<comment type="caution">
    <text evidence="6">The sequence shown here is derived from an EMBL/GenBank/DDBJ whole genome shotgun (WGS) entry which is preliminary data.</text>
</comment>
<dbReference type="OrthoDB" id="4095974at2759"/>